<evidence type="ECO:0000313" key="2">
    <source>
        <dbReference type="Proteomes" id="UP000036681"/>
    </source>
</evidence>
<evidence type="ECO:0000256" key="1">
    <source>
        <dbReference type="SAM" id="Phobius"/>
    </source>
</evidence>
<dbReference type="AlphaFoldDB" id="A0A0M3HQA2"/>
<dbReference type="Proteomes" id="UP000036681">
    <property type="component" value="Unplaced"/>
</dbReference>
<keyword evidence="1" id="KW-0472">Membrane</keyword>
<feature type="transmembrane region" description="Helical" evidence="1">
    <location>
        <begin position="40"/>
        <end position="63"/>
    </location>
</feature>
<organism evidence="2 3">
    <name type="scientific">Ascaris lumbricoides</name>
    <name type="common">Giant roundworm</name>
    <dbReference type="NCBI Taxonomy" id="6252"/>
    <lineage>
        <taxon>Eukaryota</taxon>
        <taxon>Metazoa</taxon>
        <taxon>Ecdysozoa</taxon>
        <taxon>Nematoda</taxon>
        <taxon>Chromadorea</taxon>
        <taxon>Rhabditida</taxon>
        <taxon>Spirurina</taxon>
        <taxon>Ascaridomorpha</taxon>
        <taxon>Ascaridoidea</taxon>
        <taxon>Ascarididae</taxon>
        <taxon>Ascaris</taxon>
    </lineage>
</organism>
<feature type="transmembrane region" description="Helical" evidence="1">
    <location>
        <begin position="139"/>
        <end position="158"/>
    </location>
</feature>
<name>A0A0M3HQA2_ASCLU</name>
<keyword evidence="1" id="KW-1133">Transmembrane helix</keyword>
<accession>A0A0M3HQA2</accession>
<evidence type="ECO:0000313" key="3">
    <source>
        <dbReference type="WBParaSite" id="ALUE_0000423801-mRNA-1"/>
    </source>
</evidence>
<proteinExistence type="predicted"/>
<keyword evidence="2" id="KW-1185">Reference proteome</keyword>
<keyword evidence="1" id="KW-0812">Transmembrane</keyword>
<feature type="transmembrane region" description="Helical" evidence="1">
    <location>
        <begin position="83"/>
        <end position="101"/>
    </location>
</feature>
<feature type="transmembrane region" description="Helical" evidence="1">
    <location>
        <begin position="113"/>
        <end position="133"/>
    </location>
</feature>
<dbReference type="WBParaSite" id="ALUE_0000423801-mRNA-1">
    <property type="protein sequence ID" value="ALUE_0000423801-mRNA-1"/>
    <property type="gene ID" value="ALUE_0000423801"/>
</dbReference>
<reference evidence="3" key="1">
    <citation type="submission" date="2017-02" db="UniProtKB">
        <authorList>
            <consortium name="WormBaseParasite"/>
        </authorList>
    </citation>
    <scope>IDENTIFICATION</scope>
</reference>
<protein>
    <submittedName>
        <fullName evidence="3">MARVEL domain-containing protein</fullName>
    </submittedName>
</protein>
<sequence>MADPGTFLRFPHIFKPLQSMNAVVLTICLGSASSVPGNGIVWFIVISSLVVSVFATVIFALDVQDQFMTSISNASIPWDLFELIYSFVFSILSAVSVWLCFSYIKLVPDNGRFGGYVAAGCVPVVLLTTARSNMIVAEFQMFMLLHVAFYAIPTFLLYDKSQVVQRDTLDPLAVRSQDPFQETPYQSQA</sequence>